<dbReference type="EMBL" id="JAUSQZ010000001">
    <property type="protein sequence ID" value="MDP9827771.1"/>
    <property type="molecule type" value="Genomic_DNA"/>
</dbReference>
<gene>
    <name evidence="3" type="ORF">J2S57_003520</name>
</gene>
<feature type="region of interest" description="Disordered" evidence="1">
    <location>
        <begin position="309"/>
        <end position="347"/>
    </location>
</feature>
<evidence type="ECO:0000256" key="1">
    <source>
        <dbReference type="SAM" id="MobiDB-lite"/>
    </source>
</evidence>
<accession>A0ABT9P501</accession>
<reference evidence="3 4" key="1">
    <citation type="submission" date="2023-07" db="EMBL/GenBank/DDBJ databases">
        <title>Sequencing the genomes of 1000 actinobacteria strains.</title>
        <authorList>
            <person name="Klenk H.-P."/>
        </authorList>
    </citation>
    <scope>NUCLEOTIDE SEQUENCE [LARGE SCALE GENOMIC DNA]</scope>
    <source>
        <strain evidence="3 4">DSM 44388</strain>
    </source>
</reference>
<dbReference type="InterPro" id="IPR044857">
    <property type="entry name" value="T7SS_EccB_R1"/>
</dbReference>
<dbReference type="Pfam" id="PF05108">
    <property type="entry name" value="T7SS_ESX1_EccB"/>
    <property type="match status" value="1"/>
</dbReference>
<dbReference type="InterPro" id="IPR007795">
    <property type="entry name" value="T7SS_EccB"/>
</dbReference>
<feature type="transmembrane region" description="Helical" evidence="2">
    <location>
        <begin position="41"/>
        <end position="61"/>
    </location>
</feature>
<proteinExistence type="predicted"/>
<dbReference type="Gene3D" id="3.30.2390.20">
    <property type="entry name" value="Type VII secretion system EccB, repeat 1 domain"/>
    <property type="match status" value="1"/>
</dbReference>
<feature type="compositionally biased region" description="Polar residues" evidence="1">
    <location>
        <begin position="314"/>
        <end position="324"/>
    </location>
</feature>
<evidence type="ECO:0000313" key="4">
    <source>
        <dbReference type="Proteomes" id="UP001235712"/>
    </source>
</evidence>
<name>A0ABT9P501_9ACTN</name>
<keyword evidence="2" id="KW-0812">Transmembrane</keyword>
<dbReference type="Proteomes" id="UP001235712">
    <property type="component" value="Unassembled WGS sequence"/>
</dbReference>
<evidence type="ECO:0000256" key="2">
    <source>
        <dbReference type="SAM" id="Phobius"/>
    </source>
</evidence>
<dbReference type="RefSeq" id="WP_307244246.1">
    <property type="nucleotide sequence ID" value="NZ_JAUSQZ010000001.1"/>
</dbReference>
<keyword evidence="4" id="KW-1185">Reference proteome</keyword>
<dbReference type="NCBIfam" id="TIGR03919">
    <property type="entry name" value="T7SS_EccB"/>
    <property type="match status" value="1"/>
</dbReference>
<protein>
    <submittedName>
        <fullName evidence="3">Type VII secretion protein EccB</fullName>
    </submittedName>
</protein>
<organism evidence="3 4">
    <name type="scientific">Kineosporia succinea</name>
    <dbReference type="NCBI Taxonomy" id="84632"/>
    <lineage>
        <taxon>Bacteria</taxon>
        <taxon>Bacillati</taxon>
        <taxon>Actinomycetota</taxon>
        <taxon>Actinomycetes</taxon>
        <taxon>Kineosporiales</taxon>
        <taxon>Kineosporiaceae</taxon>
        <taxon>Kineosporia</taxon>
    </lineage>
</organism>
<keyword evidence="2" id="KW-1133">Transmembrane helix</keyword>
<dbReference type="PANTHER" id="PTHR40765">
    <property type="entry name" value="ESX-2 SECRETION SYSTEM ATPASE ECCB2"/>
    <property type="match status" value="1"/>
</dbReference>
<comment type="caution">
    <text evidence="3">The sequence shown here is derived from an EMBL/GenBank/DDBJ whole genome shotgun (WGS) entry which is preliminary data.</text>
</comment>
<evidence type="ECO:0000313" key="3">
    <source>
        <dbReference type="EMBL" id="MDP9827771.1"/>
    </source>
</evidence>
<keyword evidence="2" id="KW-0472">Membrane</keyword>
<dbReference type="PANTHER" id="PTHR40765:SF2">
    <property type="entry name" value="ESX-2 SECRETION SYSTEM ATPASE ECCB2"/>
    <property type="match status" value="1"/>
</dbReference>
<sequence length="455" mass="46548">MQSRRDQVEAQSYMTQRLAGALVSAEPDSVENPTRRDLRGFAASVMVGLLACGGVALYALLSSSGSTAWQAANTLIVNKTDGSRYLMIDGLLRPVENLASARLAVGGAVTTASVKSSTLQDVPRGEPIGIQGAPDSLPTTTGLATGIWRVCATTPSANYATAPTVGVVTDIGSEPSTDRFTDDEGLLVTAPGRSTTLLWQGQALPLGEPWVADVLGWGNVTPLRVPTAWLDLIPAGPTLGPSPVPGAGGPGPEIDGQRARIGDFFATGTTVDSTYYVLQRNGLSALNRTQYLLGSGDSGRPTRTISAAGLAAAQKTSPANSSGLPSVPPAVNRESSGSAPCVEQSAAGTDQVDLVRAPLPAGAHVGNGSTQENVSEPTQAVRVVPGAGRLVGLSLAEDGSNPSYLLVNDSGTAYPLADEDVIKALGYDATQAVGVPRSFIGLLRPGTLLSTAGLR</sequence>